<feature type="region of interest" description="Disordered" evidence="1">
    <location>
        <begin position="58"/>
        <end position="90"/>
    </location>
</feature>
<evidence type="ECO:0000313" key="2">
    <source>
        <dbReference type="EMBL" id="KAJ1175156.1"/>
    </source>
</evidence>
<evidence type="ECO:0000313" key="3">
    <source>
        <dbReference type="Proteomes" id="UP001066276"/>
    </source>
</evidence>
<organism evidence="2 3">
    <name type="scientific">Pleurodeles waltl</name>
    <name type="common">Iberian ribbed newt</name>
    <dbReference type="NCBI Taxonomy" id="8319"/>
    <lineage>
        <taxon>Eukaryota</taxon>
        <taxon>Metazoa</taxon>
        <taxon>Chordata</taxon>
        <taxon>Craniata</taxon>
        <taxon>Vertebrata</taxon>
        <taxon>Euteleostomi</taxon>
        <taxon>Amphibia</taxon>
        <taxon>Batrachia</taxon>
        <taxon>Caudata</taxon>
        <taxon>Salamandroidea</taxon>
        <taxon>Salamandridae</taxon>
        <taxon>Pleurodelinae</taxon>
        <taxon>Pleurodeles</taxon>
    </lineage>
</organism>
<accession>A0AAV7TFL5</accession>
<comment type="caution">
    <text evidence="2">The sequence shown here is derived from an EMBL/GenBank/DDBJ whole genome shotgun (WGS) entry which is preliminary data.</text>
</comment>
<sequence>MSLASRAKLTTRFLSHFTGFTSSRGAAGHDECQAFFQGSGEEAFLSFPSDLRGRETRFTVSSKSSTSARSSGTSRAGSGCVVRVPEPHVF</sequence>
<evidence type="ECO:0000256" key="1">
    <source>
        <dbReference type="SAM" id="MobiDB-lite"/>
    </source>
</evidence>
<protein>
    <submittedName>
        <fullName evidence="2">Uncharacterized protein</fullName>
    </submittedName>
</protein>
<dbReference type="EMBL" id="JANPWB010000006">
    <property type="protein sequence ID" value="KAJ1175156.1"/>
    <property type="molecule type" value="Genomic_DNA"/>
</dbReference>
<feature type="compositionally biased region" description="Low complexity" evidence="1">
    <location>
        <begin position="61"/>
        <end position="78"/>
    </location>
</feature>
<proteinExistence type="predicted"/>
<name>A0AAV7TFL5_PLEWA</name>
<keyword evidence="3" id="KW-1185">Reference proteome</keyword>
<gene>
    <name evidence="2" type="ORF">NDU88_000447</name>
</gene>
<dbReference type="Proteomes" id="UP001066276">
    <property type="component" value="Chromosome 3_2"/>
</dbReference>
<dbReference type="AlphaFoldDB" id="A0AAV7TFL5"/>
<reference evidence="2" key="1">
    <citation type="journal article" date="2022" name="bioRxiv">
        <title>Sequencing and chromosome-scale assembly of the giantPleurodeles waltlgenome.</title>
        <authorList>
            <person name="Brown T."/>
            <person name="Elewa A."/>
            <person name="Iarovenko S."/>
            <person name="Subramanian E."/>
            <person name="Araus A.J."/>
            <person name="Petzold A."/>
            <person name="Susuki M."/>
            <person name="Suzuki K.-i.T."/>
            <person name="Hayashi T."/>
            <person name="Toyoda A."/>
            <person name="Oliveira C."/>
            <person name="Osipova E."/>
            <person name="Leigh N.D."/>
            <person name="Simon A."/>
            <person name="Yun M.H."/>
        </authorList>
    </citation>
    <scope>NUCLEOTIDE SEQUENCE</scope>
    <source>
        <strain evidence="2">20211129_DDA</strain>
        <tissue evidence="2">Liver</tissue>
    </source>
</reference>